<keyword evidence="2" id="KW-1185">Reference proteome</keyword>
<dbReference type="GO" id="GO:0006281">
    <property type="term" value="P:DNA repair"/>
    <property type="evidence" value="ECO:0007669"/>
    <property type="project" value="UniProtKB-ARBA"/>
</dbReference>
<dbReference type="EMBL" id="CACVKT020003742">
    <property type="protein sequence ID" value="CAC5385639.1"/>
    <property type="molecule type" value="Genomic_DNA"/>
</dbReference>
<dbReference type="Proteomes" id="UP000507470">
    <property type="component" value="Unassembled WGS sequence"/>
</dbReference>
<evidence type="ECO:0008006" key="3">
    <source>
        <dbReference type="Google" id="ProtNLM"/>
    </source>
</evidence>
<dbReference type="InterPro" id="IPR043502">
    <property type="entry name" value="DNA/RNA_pol_sf"/>
</dbReference>
<dbReference type="InterPro" id="IPR011335">
    <property type="entry name" value="Restrct_endonuc-II-like"/>
</dbReference>
<dbReference type="PANTHER" id="PTHR33568">
    <property type="entry name" value="DNA POLYMERASE"/>
    <property type="match status" value="1"/>
</dbReference>
<protein>
    <recommendedName>
        <fullName evidence="3">DNA-directed DNA polymerase</fullName>
    </recommendedName>
</protein>
<reference evidence="1 2" key="1">
    <citation type="submission" date="2020-06" db="EMBL/GenBank/DDBJ databases">
        <authorList>
            <person name="Li R."/>
            <person name="Bekaert M."/>
        </authorList>
    </citation>
    <scope>NUCLEOTIDE SEQUENCE [LARGE SCALE GENOMIC DNA]</scope>
    <source>
        <strain evidence="2">wild</strain>
    </source>
</reference>
<accession>A0A6J8BSD7</accession>
<sequence>MHKKEHKCGEIYCKICKDFFEVGHLCFMLPVVGDRQQNLKGTENTNPDYEDTSMTVEESDTKRQIYIFFDFECTQDDLLECADGYQPGDSGSRTEWWRKTIDQYRVDGYYETGDGEKVVLEYHGCFWHGCPKCYTQHTINTVNKFTMADLYHQTMEKKTHIEKQGYKYNCIWECEFDKNIRDDRNTKTFIDSIDIVTPLEPSDAFAGGMTEAFKLYHESTMGESIKYYDVTSLHPYIYKTRKAVIGHPKTVTENFDDLATYEGLIKCKICPTPQARLKLYSYLEKLGPRVMYADTDSVVFTVKEGEWEPPLGDYLGDLTDEVPSNNIKHFVTDGPKNYAYKLENPDSTGIQTVSKVRRITMNYKNALSINFDTVRDLVTSVSEDNVITVVDENKICRDQKNARIITNAERKDNKIVFDKRVIVDSNNTKPYGY</sequence>
<dbReference type="SUPFAM" id="SSF56672">
    <property type="entry name" value="DNA/RNA polymerases"/>
    <property type="match status" value="1"/>
</dbReference>
<evidence type="ECO:0000313" key="1">
    <source>
        <dbReference type="EMBL" id="CAC5385639.1"/>
    </source>
</evidence>
<dbReference type="AlphaFoldDB" id="A0A6J8BSD7"/>
<dbReference type="SUPFAM" id="SSF52980">
    <property type="entry name" value="Restriction endonuclease-like"/>
    <property type="match status" value="1"/>
</dbReference>
<gene>
    <name evidence="1" type="ORF">MCOR_21154</name>
</gene>
<dbReference type="Gene3D" id="3.40.960.10">
    <property type="entry name" value="VSR Endonuclease"/>
    <property type="match status" value="1"/>
</dbReference>
<dbReference type="Gene3D" id="3.90.1600.10">
    <property type="entry name" value="Palm domain of DNA polymerase"/>
    <property type="match status" value="1"/>
</dbReference>
<proteinExistence type="predicted"/>
<name>A0A6J8BSD7_MYTCO</name>
<organism evidence="1 2">
    <name type="scientific">Mytilus coruscus</name>
    <name type="common">Sea mussel</name>
    <dbReference type="NCBI Taxonomy" id="42192"/>
    <lineage>
        <taxon>Eukaryota</taxon>
        <taxon>Metazoa</taxon>
        <taxon>Spiralia</taxon>
        <taxon>Lophotrochozoa</taxon>
        <taxon>Mollusca</taxon>
        <taxon>Bivalvia</taxon>
        <taxon>Autobranchia</taxon>
        <taxon>Pteriomorphia</taxon>
        <taxon>Mytilida</taxon>
        <taxon>Mytiloidea</taxon>
        <taxon>Mytilidae</taxon>
        <taxon>Mytilinae</taxon>
        <taxon>Mytilus</taxon>
    </lineage>
</organism>
<evidence type="ECO:0000313" key="2">
    <source>
        <dbReference type="Proteomes" id="UP000507470"/>
    </source>
</evidence>
<dbReference type="InterPro" id="IPR023211">
    <property type="entry name" value="DNA_pol_palm_dom_sf"/>
</dbReference>
<dbReference type="OrthoDB" id="6206966at2759"/>
<dbReference type="PANTHER" id="PTHR33568:SF3">
    <property type="entry name" value="DNA-DIRECTED DNA POLYMERASE"/>
    <property type="match status" value="1"/>
</dbReference>